<sequence>MATNHPPSALSSGLFSPDSWSLSNTASFAIFRSSFEASGLLQESFRKSFRAFSKIALFRSRLRNRELCFILATGTEQSLEKLL</sequence>
<name>A0ABR0G3D8_9PEZI</name>
<dbReference type="EMBL" id="JAFFHA010000009">
    <property type="protein sequence ID" value="KAK4650255.1"/>
    <property type="molecule type" value="Genomic_DNA"/>
</dbReference>
<proteinExistence type="predicted"/>
<comment type="caution">
    <text evidence="1">The sequence shown here is derived from an EMBL/GenBank/DDBJ whole genome shotgun (WGS) entry which is preliminary data.</text>
</comment>
<evidence type="ECO:0000313" key="1">
    <source>
        <dbReference type="EMBL" id="KAK4650255.1"/>
    </source>
</evidence>
<dbReference type="RefSeq" id="XP_062739230.1">
    <property type="nucleotide sequence ID" value="XM_062884281.1"/>
</dbReference>
<dbReference type="GeneID" id="87904105"/>
<reference evidence="1 2" key="1">
    <citation type="journal article" date="2023" name="bioRxiv">
        <title>High-quality genome assemblies of four members of thePodospora anserinaspecies complex.</title>
        <authorList>
            <person name="Ament-Velasquez S.L."/>
            <person name="Vogan A.A."/>
            <person name="Wallerman O."/>
            <person name="Hartmann F."/>
            <person name="Gautier V."/>
            <person name="Silar P."/>
            <person name="Giraud T."/>
            <person name="Johannesson H."/>
        </authorList>
    </citation>
    <scope>NUCLEOTIDE SEQUENCE [LARGE SCALE GENOMIC DNA]</scope>
    <source>
        <strain evidence="1 2">CBS 415.72m</strain>
    </source>
</reference>
<protein>
    <submittedName>
        <fullName evidence="1">Uncharacterized protein</fullName>
    </submittedName>
</protein>
<organism evidence="1 2">
    <name type="scientific">Podospora pseudocomata</name>
    <dbReference type="NCBI Taxonomy" id="2093779"/>
    <lineage>
        <taxon>Eukaryota</taxon>
        <taxon>Fungi</taxon>
        <taxon>Dikarya</taxon>
        <taxon>Ascomycota</taxon>
        <taxon>Pezizomycotina</taxon>
        <taxon>Sordariomycetes</taxon>
        <taxon>Sordariomycetidae</taxon>
        <taxon>Sordariales</taxon>
        <taxon>Podosporaceae</taxon>
        <taxon>Podospora</taxon>
    </lineage>
</organism>
<dbReference type="Proteomes" id="UP001323405">
    <property type="component" value="Unassembled WGS sequence"/>
</dbReference>
<gene>
    <name evidence="1" type="ORF">QC762_0108150</name>
</gene>
<evidence type="ECO:0000313" key="2">
    <source>
        <dbReference type="Proteomes" id="UP001323405"/>
    </source>
</evidence>
<keyword evidence="2" id="KW-1185">Reference proteome</keyword>
<accession>A0ABR0G3D8</accession>